<dbReference type="OrthoDB" id="92451at2759"/>
<evidence type="ECO:0000256" key="1">
    <source>
        <dbReference type="SAM" id="MobiDB-lite"/>
    </source>
</evidence>
<keyword evidence="3" id="KW-1185">Reference proteome</keyword>
<proteinExistence type="predicted"/>
<sequence length="460" mass="52439">MPPPAELAHEAAAVAAFLSDISGFLDEEVDHSSISRNTKGSQPSTSSLPHQNETVQVNGVTITSRKKRTHCPLSQEEEERKRALRNLKTGKRRDAYRKRLKAEWQELRCQEVELTRTLEDMQQARSKDAGGLARSAWRAVAMRQLEGKCVAEAQQETLKAAVKRRREVIQDLEHTLRKRLKEVENARAEYKQSSCVVMKKSRRVEPNDERLFEAYLDELDAIYAKTDDVFRSCEIEPKLGPFINSKPPKKREGDTEYFENLGVLHSPFDFQRTCSALWQVTHQPYRQLDREQYSGLQDIDNTIAVRFRVRCGLQTGGVVSILTHFVARKYVEAARTVIIWRELWEGEGDFEGMHSDETGWCIVQPQSTDFFERTTTINSDALANAPSTLIQTCVRLVPMHFNTNILSEPDIDQFTEVLVTSGKEDNMQMEQMMAKLRIGEDITSGIGERILGSDSSSVRE</sequence>
<dbReference type="Proteomes" id="UP000693981">
    <property type="component" value="Unassembled WGS sequence"/>
</dbReference>
<name>A0A8T1WQF4_9STRA</name>
<organism evidence="2 3">
    <name type="scientific">Phytophthora boehmeriae</name>
    <dbReference type="NCBI Taxonomy" id="109152"/>
    <lineage>
        <taxon>Eukaryota</taxon>
        <taxon>Sar</taxon>
        <taxon>Stramenopiles</taxon>
        <taxon>Oomycota</taxon>
        <taxon>Peronosporomycetes</taxon>
        <taxon>Peronosporales</taxon>
        <taxon>Peronosporaceae</taxon>
        <taxon>Phytophthora</taxon>
    </lineage>
</organism>
<protein>
    <submittedName>
        <fullName evidence="2">Uncharacterized protein</fullName>
    </submittedName>
</protein>
<reference evidence="2" key="1">
    <citation type="submission" date="2021-02" db="EMBL/GenBank/DDBJ databases">
        <authorList>
            <person name="Palmer J.M."/>
        </authorList>
    </citation>
    <scope>NUCLEOTIDE SEQUENCE</scope>
    <source>
        <strain evidence="2">SCRP23</strain>
    </source>
</reference>
<comment type="caution">
    <text evidence="2">The sequence shown here is derived from an EMBL/GenBank/DDBJ whole genome shotgun (WGS) entry which is preliminary data.</text>
</comment>
<dbReference type="EMBL" id="JAGDFL010000166">
    <property type="protein sequence ID" value="KAG7396242.1"/>
    <property type="molecule type" value="Genomic_DNA"/>
</dbReference>
<evidence type="ECO:0000313" key="2">
    <source>
        <dbReference type="EMBL" id="KAG7396242.1"/>
    </source>
</evidence>
<gene>
    <name evidence="2" type="ORF">PHYBOEH_002560</name>
</gene>
<evidence type="ECO:0000313" key="3">
    <source>
        <dbReference type="Proteomes" id="UP000693981"/>
    </source>
</evidence>
<dbReference type="AlphaFoldDB" id="A0A8T1WQF4"/>
<feature type="region of interest" description="Disordered" evidence="1">
    <location>
        <begin position="29"/>
        <end position="80"/>
    </location>
</feature>
<feature type="compositionally biased region" description="Polar residues" evidence="1">
    <location>
        <begin position="32"/>
        <end position="63"/>
    </location>
</feature>
<accession>A0A8T1WQF4</accession>